<keyword evidence="2" id="KW-1185">Reference proteome</keyword>
<comment type="caution">
    <text evidence="1">The sequence shown here is derived from an EMBL/GenBank/DDBJ whole genome shotgun (WGS) entry which is preliminary data.</text>
</comment>
<dbReference type="EMBL" id="PXOF01000094">
    <property type="protein sequence ID" value="RGP66278.1"/>
    <property type="molecule type" value="Genomic_DNA"/>
</dbReference>
<protein>
    <submittedName>
        <fullName evidence="1">Uncharacterized protein</fullName>
    </submittedName>
</protein>
<sequence>MAKASEEPPFITFKIYPDRIVTDCNSDDLTKADLQAICQPANKEQTKGASLKTIVAATKRTHIQSGNFSFEFQHNIFDVDDSDTMRPVWITPAEIVPDNVTRITLYLHDQGSKKEIQSLRDVIISQFEGLQQESVLFLKDIKSMGVECCDKDGKIHRSKHFQRETADEHRVSLKFTTVDRSEEHTHTQLYHVTEQPSDDPSANVILAFPLTQDFKVEVDDKVKRIFNFVPLGTCPLGFHIHSDLDMEDDGNDTITASAHNLVLQNEIATLFFKTILQFCEHPTLKYHWPLFLSSGVTERDPFWSALDSDIRSWISRNPVFVSRHVKHWRLISHLASPGPDAQDDSGNPLLDDSINDPFLSSRYPPKATDILREYGLAALTSAQCLDLVEMHFNDPSLRLCTTSQVKEWHSAIDRLLSKLLTHDEYLDRIRSLPLLQLRGGCMISAASASSEPVYFPTTENLEIPENLGLRVINDSGGNGRFSKTLYKQLGVIEASVNQVRNSILKTFSSSKGFTLDEIKTYLRYLYLTHKSFDISHEQSYRAVRIITQEKEVKKPWDDTIYLPGRENPYTPQSLLGVGLFGLSEPIDYLHPYLLEAAPKQSQLFHIAWKTWLCDCLGMKERLSLVQSKPCLDQISTKGASSTNKEMSMLSDSCKYVLKNRPDRFLGLVQHLWPIEGPRMMESPSLLSEIQGLPVKGLCGLERSVDLRDTWIPLQPLKDFVKKFMEYPDKFPFLKLPEEKFMSFAIVVEWQFLTTHLGVKHKFDLDFLLGILESIKHSCNKLSSSQISKVFALYSVIRTSFLTCAADEKQRALEFFEDSGILYMDETGPIWTGTSSCVWAAPTNMVSRYSLKRLYQDKVHDKEKFQDLSHFVCVILSIRDVTVQDLVEELRLLRTKDHDTVRVANIYRYLDTELKASPEMRAAFGESPLIVVQKGDMSRCLSTKYCFWSEAETTSIESSLKKCYPDLKGFFLEKLGVRISSYDGLVNFTSTDVDEAKKSLLSFMDEAEFLHEYPPEPIQRAKIFPVEYPATTGQPRSSTKLCSLETEFFIGDRDYLKKPLQSKVKMLSFNVTEVRRLQPLFRWLSIEDRYLSKCVEEMLDVVPSSNSIQQDVTSIQSTLCNKAYHIARVGETFNSYGSCDDAFSLYQKLRAMKVVKVDCISIDLCVCQDDNAFESKPSKKALAHLSTRKDNLTIYVDYDDNNKQLCFHSVLPRKFQEWLMLDGEQSHKGVSFEVTNALTSIFASDVAILDDILEDQGIAQVSFENQDIVEPEPYTGAQQPRLNQDGPVDLVIRER</sequence>
<gene>
    <name evidence="1" type="ORF">FSPOR_6656</name>
</gene>
<evidence type="ECO:0000313" key="1">
    <source>
        <dbReference type="EMBL" id="RGP66278.1"/>
    </source>
</evidence>
<evidence type="ECO:0000313" key="2">
    <source>
        <dbReference type="Proteomes" id="UP000266152"/>
    </source>
</evidence>
<reference evidence="1 2" key="1">
    <citation type="journal article" date="2018" name="PLoS Pathog.">
        <title>Evolution of structural diversity of trichothecenes, a family of toxins produced by plant pathogenic and entomopathogenic fungi.</title>
        <authorList>
            <person name="Proctor R.H."/>
            <person name="McCormick S.P."/>
            <person name="Kim H.S."/>
            <person name="Cardoza R.E."/>
            <person name="Stanley A.M."/>
            <person name="Lindo L."/>
            <person name="Kelly A."/>
            <person name="Brown D.W."/>
            <person name="Lee T."/>
            <person name="Vaughan M.M."/>
            <person name="Alexander N.J."/>
            <person name="Busman M."/>
            <person name="Gutierrez S."/>
        </authorList>
    </citation>
    <scope>NUCLEOTIDE SEQUENCE [LARGE SCALE GENOMIC DNA]</scope>
    <source>
        <strain evidence="1 2">NRRL 3299</strain>
    </source>
</reference>
<dbReference type="PANTHER" id="PTHR32387:SF0">
    <property type="entry name" value="PROTEIN NO VEIN"/>
    <property type="match status" value="1"/>
</dbReference>
<accession>A0A395S1J5</accession>
<organism evidence="1 2">
    <name type="scientific">Fusarium sporotrichioides</name>
    <dbReference type="NCBI Taxonomy" id="5514"/>
    <lineage>
        <taxon>Eukaryota</taxon>
        <taxon>Fungi</taxon>
        <taxon>Dikarya</taxon>
        <taxon>Ascomycota</taxon>
        <taxon>Pezizomycotina</taxon>
        <taxon>Sordariomycetes</taxon>
        <taxon>Hypocreomycetidae</taxon>
        <taxon>Hypocreales</taxon>
        <taxon>Nectriaceae</taxon>
        <taxon>Fusarium</taxon>
    </lineage>
</organism>
<name>A0A395S1J5_FUSSP</name>
<proteinExistence type="predicted"/>
<dbReference type="InterPro" id="IPR052957">
    <property type="entry name" value="Auxin_embryo_med"/>
</dbReference>
<dbReference type="Proteomes" id="UP000266152">
    <property type="component" value="Unassembled WGS sequence"/>
</dbReference>
<dbReference type="STRING" id="5514.A0A395S1J5"/>
<dbReference type="PANTHER" id="PTHR32387">
    <property type="entry name" value="WU:FJ29H11"/>
    <property type="match status" value="1"/>
</dbReference>